<reference evidence="3" key="1">
    <citation type="submission" date="2016-11" db="UniProtKB">
        <authorList>
            <consortium name="WormBaseParasite"/>
        </authorList>
    </citation>
    <scope>IDENTIFICATION</scope>
</reference>
<dbReference type="WBParaSite" id="MhA1_Contig1144.frz3.gene3">
    <property type="protein sequence ID" value="MhA1_Contig1144.frz3.gene3"/>
    <property type="gene ID" value="MhA1_Contig1144.frz3.gene3"/>
</dbReference>
<dbReference type="AlphaFoldDB" id="A0A1I8B0F4"/>
<dbReference type="Proteomes" id="UP000095281">
    <property type="component" value="Unplaced"/>
</dbReference>
<name>A0A1I8B0F4_MELHA</name>
<dbReference type="Pfam" id="PF00646">
    <property type="entry name" value="F-box"/>
    <property type="match status" value="1"/>
</dbReference>
<dbReference type="CDD" id="cd09917">
    <property type="entry name" value="F-box_SF"/>
    <property type="match status" value="1"/>
</dbReference>
<evidence type="ECO:0000313" key="2">
    <source>
        <dbReference type="Proteomes" id="UP000095281"/>
    </source>
</evidence>
<sequence>MNFLPIEIKLEILQCLNYDQLFTLKKTNSHLYYLINRYERTLARMEFLKMEITASFSYPIRGVIDSEDGMDPTPYPNPGVIEFGIFDLPFANLIKKAKLPSEEIKMKHIETTTNFSNKLPCISFDNISWPHLDLKERVEIIETREYEDFSSTRYKLTNKYNPKMRVSITHEVSSGGIINIFIGKFMT</sequence>
<accession>A0A1I8B0F4</accession>
<dbReference type="InterPro" id="IPR036047">
    <property type="entry name" value="F-box-like_dom_sf"/>
</dbReference>
<keyword evidence="2" id="KW-1185">Reference proteome</keyword>
<evidence type="ECO:0000259" key="1">
    <source>
        <dbReference type="PROSITE" id="PS50181"/>
    </source>
</evidence>
<protein>
    <submittedName>
        <fullName evidence="3">F-box domain-containing protein</fullName>
    </submittedName>
</protein>
<evidence type="ECO:0000313" key="3">
    <source>
        <dbReference type="WBParaSite" id="MhA1_Contig1144.frz3.gene3"/>
    </source>
</evidence>
<dbReference type="InterPro" id="IPR001810">
    <property type="entry name" value="F-box_dom"/>
</dbReference>
<feature type="domain" description="F-box" evidence="1">
    <location>
        <begin position="1"/>
        <end position="45"/>
    </location>
</feature>
<proteinExistence type="predicted"/>
<dbReference type="SUPFAM" id="SSF81383">
    <property type="entry name" value="F-box domain"/>
    <property type="match status" value="1"/>
</dbReference>
<dbReference type="PROSITE" id="PS50181">
    <property type="entry name" value="FBOX"/>
    <property type="match status" value="1"/>
</dbReference>
<organism evidence="2 3">
    <name type="scientific">Meloidogyne hapla</name>
    <name type="common">Root-knot nematode worm</name>
    <dbReference type="NCBI Taxonomy" id="6305"/>
    <lineage>
        <taxon>Eukaryota</taxon>
        <taxon>Metazoa</taxon>
        <taxon>Ecdysozoa</taxon>
        <taxon>Nematoda</taxon>
        <taxon>Chromadorea</taxon>
        <taxon>Rhabditida</taxon>
        <taxon>Tylenchina</taxon>
        <taxon>Tylenchomorpha</taxon>
        <taxon>Tylenchoidea</taxon>
        <taxon>Meloidogynidae</taxon>
        <taxon>Meloidogyninae</taxon>
        <taxon>Meloidogyne</taxon>
    </lineage>
</organism>